<dbReference type="SUPFAM" id="SSF88946">
    <property type="entry name" value="Sigma2 domain of RNA polymerase sigma factors"/>
    <property type="match status" value="1"/>
</dbReference>
<evidence type="ECO:0000256" key="1">
    <source>
        <dbReference type="ARBA" id="ARBA00007788"/>
    </source>
</evidence>
<dbReference type="Proteomes" id="UP000243002">
    <property type="component" value="Unassembled WGS sequence"/>
</dbReference>
<dbReference type="InterPro" id="IPR050239">
    <property type="entry name" value="Sigma-70_RNA_pol_init_factors"/>
</dbReference>
<gene>
    <name evidence="7" type="ORF">C7K55_02430</name>
</gene>
<dbReference type="InterPro" id="IPR009042">
    <property type="entry name" value="RNA_pol_sigma70_r1_2"/>
</dbReference>
<comment type="similarity">
    <text evidence="1">Belongs to the sigma-70 factor family.</text>
</comment>
<keyword evidence="8" id="KW-1185">Reference proteome</keyword>
<dbReference type="InterPro" id="IPR036388">
    <property type="entry name" value="WH-like_DNA-bd_sf"/>
</dbReference>
<sequence length="334" mass="37204">MPTRFVLSGDHPLDGSHGRDLLRSYMRDISRVPLLSAEQEITLGRQVQQLVALDEVREELTLRAGGVAPNDQDFAVAVDLEIDELQARIRDGRQAKERMVSANLRLVVSIAKNYTNSSFELADLIQEGTIGLVRGVEKFDPSRGYKFSTYAYWWIREGITQAIKNKSRTIRLPAPITAALSKLKRCQRELTQLLGRPPRLHELASAAGMTELDVEELMFRAVQPLSCDYTTADGEAINLLDKVACGGVQPDQLALEDCLKTNIRKLLDQLPEQEAQLLRMLYGIDQETAMSLSAVARELGISRDTARGLERRAVASMRDLSGQATDYLSDYLSA</sequence>
<dbReference type="AlphaFoldDB" id="A0A2P7N065"/>
<evidence type="ECO:0000256" key="5">
    <source>
        <dbReference type="ARBA" id="ARBA00023163"/>
    </source>
</evidence>
<dbReference type="InterPro" id="IPR014284">
    <property type="entry name" value="RNA_pol_sigma-70_dom"/>
</dbReference>
<dbReference type="OrthoDB" id="551215at2"/>
<evidence type="ECO:0000313" key="7">
    <source>
        <dbReference type="EMBL" id="PSJ06850.1"/>
    </source>
</evidence>
<dbReference type="EMBL" id="PXXO01000002">
    <property type="protein sequence ID" value="PSJ06850.1"/>
    <property type="molecule type" value="Genomic_DNA"/>
</dbReference>
<keyword evidence="4" id="KW-0238">DNA-binding</keyword>
<evidence type="ECO:0000256" key="2">
    <source>
        <dbReference type="ARBA" id="ARBA00023015"/>
    </source>
</evidence>
<dbReference type="Gene3D" id="1.10.601.10">
    <property type="entry name" value="RNA Polymerase Primary Sigma Factor"/>
    <property type="match status" value="1"/>
</dbReference>
<dbReference type="GO" id="GO:0016987">
    <property type="term" value="F:sigma factor activity"/>
    <property type="evidence" value="ECO:0007669"/>
    <property type="project" value="UniProtKB-KW"/>
</dbReference>
<organism evidence="7 8">
    <name type="scientific">Cyanobium usitatum str. Tous</name>
    <dbReference type="NCBI Taxonomy" id="2116684"/>
    <lineage>
        <taxon>Bacteria</taxon>
        <taxon>Bacillati</taxon>
        <taxon>Cyanobacteriota</taxon>
        <taxon>Cyanophyceae</taxon>
        <taxon>Synechococcales</taxon>
        <taxon>Prochlorococcaceae</taxon>
        <taxon>Cyanobium</taxon>
    </lineage>
</organism>
<dbReference type="PROSITE" id="PS00715">
    <property type="entry name" value="SIGMA70_1"/>
    <property type="match status" value="1"/>
</dbReference>
<evidence type="ECO:0000256" key="4">
    <source>
        <dbReference type="ARBA" id="ARBA00023125"/>
    </source>
</evidence>
<dbReference type="Pfam" id="PF00140">
    <property type="entry name" value="Sigma70_r1_2"/>
    <property type="match status" value="1"/>
</dbReference>
<dbReference type="SUPFAM" id="SSF88659">
    <property type="entry name" value="Sigma3 and sigma4 domains of RNA polymerase sigma factors"/>
    <property type="match status" value="2"/>
</dbReference>
<dbReference type="PANTHER" id="PTHR30603">
    <property type="entry name" value="RNA POLYMERASE SIGMA FACTOR RPO"/>
    <property type="match status" value="1"/>
</dbReference>
<reference evidence="7 8" key="1">
    <citation type="journal article" date="2018" name="Environ. Microbiol.">
        <title>Ecological and genomic features of two widespread freshwater picocyanobacteria.</title>
        <authorList>
            <person name="Cabello-Yeves P.J."/>
            <person name="Picazo A."/>
            <person name="Camacho A."/>
            <person name="Callieri C."/>
            <person name="Rosselli R."/>
            <person name="Roda-Garcia J.J."/>
            <person name="Coutinho F.H."/>
            <person name="Rodriguez-Valera F."/>
        </authorList>
    </citation>
    <scope>NUCLEOTIDE SEQUENCE [LARGE SCALE GENOMIC DNA]</scope>
    <source>
        <strain evidence="7 8">Tous</strain>
    </source>
</reference>
<dbReference type="InterPro" id="IPR007630">
    <property type="entry name" value="RNA_pol_sigma70_r4"/>
</dbReference>
<dbReference type="InterPro" id="IPR013324">
    <property type="entry name" value="RNA_pol_sigma_r3/r4-like"/>
</dbReference>
<comment type="caution">
    <text evidence="7">The sequence shown here is derived from an EMBL/GenBank/DDBJ whole genome shotgun (WGS) entry which is preliminary data.</text>
</comment>
<dbReference type="InterPro" id="IPR007627">
    <property type="entry name" value="RNA_pol_sigma70_r2"/>
</dbReference>
<dbReference type="NCBIfam" id="TIGR02937">
    <property type="entry name" value="sigma70-ECF"/>
    <property type="match status" value="1"/>
</dbReference>
<dbReference type="RefSeq" id="WP_106501822.1">
    <property type="nucleotide sequence ID" value="NZ_PXXO01000002.1"/>
</dbReference>
<dbReference type="InterPro" id="IPR007624">
    <property type="entry name" value="RNA_pol_sigma70_r3"/>
</dbReference>
<dbReference type="GO" id="GO:0003677">
    <property type="term" value="F:DNA binding"/>
    <property type="evidence" value="ECO:0007669"/>
    <property type="project" value="UniProtKB-KW"/>
</dbReference>
<dbReference type="Pfam" id="PF04542">
    <property type="entry name" value="Sigma70_r2"/>
    <property type="match status" value="1"/>
</dbReference>
<evidence type="ECO:0000313" key="8">
    <source>
        <dbReference type="Proteomes" id="UP000243002"/>
    </source>
</evidence>
<evidence type="ECO:0000259" key="6">
    <source>
        <dbReference type="PROSITE" id="PS00715"/>
    </source>
</evidence>
<proteinExistence type="inferred from homology"/>
<dbReference type="Pfam" id="PF04545">
    <property type="entry name" value="Sigma70_r4"/>
    <property type="match status" value="1"/>
</dbReference>
<keyword evidence="2" id="KW-0805">Transcription regulation</keyword>
<keyword evidence="5" id="KW-0804">Transcription</keyword>
<feature type="domain" description="RNA polymerase sigma-70" evidence="6">
    <location>
        <begin position="123"/>
        <end position="136"/>
    </location>
</feature>
<dbReference type="Gene3D" id="1.10.10.10">
    <property type="entry name" value="Winged helix-like DNA-binding domain superfamily/Winged helix DNA-binding domain"/>
    <property type="match status" value="2"/>
</dbReference>
<dbReference type="PRINTS" id="PR00046">
    <property type="entry name" value="SIGMA70FCT"/>
</dbReference>
<dbReference type="Pfam" id="PF04539">
    <property type="entry name" value="Sigma70_r3"/>
    <property type="match status" value="1"/>
</dbReference>
<name>A0A2P7N065_9CYAN</name>
<dbReference type="GO" id="GO:0006352">
    <property type="term" value="P:DNA-templated transcription initiation"/>
    <property type="evidence" value="ECO:0007669"/>
    <property type="project" value="InterPro"/>
</dbReference>
<accession>A0A2P7N065</accession>
<dbReference type="InterPro" id="IPR000943">
    <property type="entry name" value="RNA_pol_sigma70"/>
</dbReference>
<dbReference type="PANTHER" id="PTHR30603:SF60">
    <property type="entry name" value="RNA POLYMERASE SIGMA FACTOR RPOD"/>
    <property type="match status" value="1"/>
</dbReference>
<dbReference type="InterPro" id="IPR013325">
    <property type="entry name" value="RNA_pol_sigma_r2"/>
</dbReference>
<evidence type="ECO:0000256" key="3">
    <source>
        <dbReference type="ARBA" id="ARBA00023082"/>
    </source>
</evidence>
<keyword evidence="3" id="KW-0731">Sigma factor</keyword>
<protein>
    <submittedName>
        <fullName evidence="7">RNA polymerase sigma factor, RpoD/SigA family</fullName>
    </submittedName>
</protein>